<dbReference type="KEGG" id="spu:100893483"/>
<keyword evidence="3 11" id="KW-0894">Sodium channel</keyword>
<accession>A0A7M7GFX4</accession>
<keyword evidence="2 11" id="KW-0813">Transport</keyword>
<keyword evidence="7 11" id="KW-0406">Ion transport</keyword>
<keyword evidence="8" id="KW-0472">Membrane</keyword>
<keyword evidence="6" id="KW-0915">Sodium</keyword>
<comment type="similarity">
    <text evidence="11">Belongs to the amiloride-sensitive sodium channel (TC 1.A.6) family.</text>
</comment>
<reference evidence="12" key="2">
    <citation type="submission" date="2021-01" db="UniProtKB">
        <authorList>
            <consortium name="EnsemblMetazoa"/>
        </authorList>
    </citation>
    <scope>IDENTIFICATION</scope>
</reference>
<dbReference type="GO" id="GO:0015280">
    <property type="term" value="F:ligand-gated sodium channel activity"/>
    <property type="evidence" value="ECO:0000318"/>
    <property type="project" value="GO_Central"/>
</dbReference>
<keyword evidence="10 11" id="KW-0407">Ion channel</keyword>
<dbReference type="Proteomes" id="UP000007110">
    <property type="component" value="Unassembled WGS sequence"/>
</dbReference>
<dbReference type="GO" id="GO:0035725">
    <property type="term" value="P:sodium ion transmembrane transport"/>
    <property type="evidence" value="ECO:0000318"/>
    <property type="project" value="GO_Central"/>
</dbReference>
<keyword evidence="5" id="KW-1133">Transmembrane helix</keyword>
<evidence type="ECO:0000256" key="10">
    <source>
        <dbReference type="ARBA" id="ARBA00023303"/>
    </source>
</evidence>
<evidence type="ECO:0000256" key="9">
    <source>
        <dbReference type="ARBA" id="ARBA00023201"/>
    </source>
</evidence>
<evidence type="ECO:0000256" key="2">
    <source>
        <dbReference type="ARBA" id="ARBA00022448"/>
    </source>
</evidence>
<proteinExistence type="inferred from homology"/>
<evidence type="ECO:0000256" key="1">
    <source>
        <dbReference type="ARBA" id="ARBA00004141"/>
    </source>
</evidence>
<keyword evidence="9 11" id="KW-0739">Sodium transport</keyword>
<dbReference type="RefSeq" id="XP_003724704.2">
    <property type="nucleotide sequence ID" value="XM_003724656.3"/>
</dbReference>
<evidence type="ECO:0000256" key="6">
    <source>
        <dbReference type="ARBA" id="ARBA00023053"/>
    </source>
</evidence>
<evidence type="ECO:0000256" key="4">
    <source>
        <dbReference type="ARBA" id="ARBA00022692"/>
    </source>
</evidence>
<dbReference type="InterPro" id="IPR001873">
    <property type="entry name" value="ENaC"/>
</dbReference>
<keyword evidence="4 11" id="KW-0812">Transmembrane</keyword>
<reference evidence="13" key="1">
    <citation type="submission" date="2015-02" db="EMBL/GenBank/DDBJ databases">
        <title>Genome sequencing for Strongylocentrotus purpuratus.</title>
        <authorList>
            <person name="Murali S."/>
            <person name="Liu Y."/>
            <person name="Vee V."/>
            <person name="English A."/>
            <person name="Wang M."/>
            <person name="Skinner E."/>
            <person name="Han Y."/>
            <person name="Muzny D.M."/>
            <person name="Worley K.C."/>
            <person name="Gibbs R.A."/>
        </authorList>
    </citation>
    <scope>NUCLEOTIDE SEQUENCE</scope>
</reference>
<dbReference type="PRINTS" id="PR01078">
    <property type="entry name" value="AMINACHANNEL"/>
</dbReference>
<dbReference type="PANTHER" id="PTHR11690">
    <property type="entry name" value="AMILORIDE-SENSITIVE SODIUM CHANNEL-RELATED"/>
    <property type="match status" value="1"/>
</dbReference>
<dbReference type="EnsemblMetazoa" id="XM_003724656">
    <property type="protein sequence ID" value="XP_003724704"/>
    <property type="gene ID" value="LOC100893483"/>
</dbReference>
<dbReference type="AlphaFoldDB" id="A0A7M7GFX4"/>
<evidence type="ECO:0000256" key="8">
    <source>
        <dbReference type="ARBA" id="ARBA00023136"/>
    </source>
</evidence>
<dbReference type="Gene3D" id="1.10.287.820">
    <property type="entry name" value="Acid-sensing ion channel domain"/>
    <property type="match status" value="1"/>
</dbReference>
<dbReference type="GO" id="GO:0005886">
    <property type="term" value="C:plasma membrane"/>
    <property type="evidence" value="ECO:0000318"/>
    <property type="project" value="GO_Central"/>
</dbReference>
<name>A0A7M7GFX4_STRPU</name>
<dbReference type="OrthoDB" id="6021021at2759"/>
<dbReference type="GeneID" id="100893483"/>
<dbReference type="InParanoid" id="A0A7M7GFX4"/>
<dbReference type="OMA" id="CISICIC"/>
<keyword evidence="13" id="KW-1185">Reference proteome</keyword>
<dbReference type="Gene3D" id="1.10.287.770">
    <property type="entry name" value="YojJ-like"/>
    <property type="match status" value="1"/>
</dbReference>
<evidence type="ECO:0000313" key="13">
    <source>
        <dbReference type="Proteomes" id="UP000007110"/>
    </source>
</evidence>
<dbReference type="Pfam" id="PF00858">
    <property type="entry name" value="ASC"/>
    <property type="match status" value="1"/>
</dbReference>
<dbReference type="PANTHER" id="PTHR11690:SF300">
    <property type="entry name" value="PICKPOCKET PROTEIN 19"/>
    <property type="match status" value="1"/>
</dbReference>
<evidence type="ECO:0000256" key="11">
    <source>
        <dbReference type="RuleBase" id="RU000679"/>
    </source>
</evidence>
<evidence type="ECO:0000313" key="12">
    <source>
        <dbReference type="EnsemblMetazoa" id="XP_003724704"/>
    </source>
</evidence>
<comment type="subcellular location">
    <subcellularLocation>
        <location evidence="1">Membrane</location>
        <topology evidence="1">Multi-pass membrane protein</topology>
    </subcellularLocation>
</comment>
<protein>
    <submittedName>
        <fullName evidence="12">Uncharacterized protein</fullName>
    </submittedName>
</protein>
<evidence type="ECO:0000256" key="7">
    <source>
        <dbReference type="ARBA" id="ARBA00023065"/>
    </source>
</evidence>
<evidence type="ECO:0000256" key="5">
    <source>
        <dbReference type="ARBA" id="ARBA00022989"/>
    </source>
</evidence>
<evidence type="ECO:0000256" key="3">
    <source>
        <dbReference type="ARBA" id="ARBA00022461"/>
    </source>
</evidence>
<sequence length="523" mass="58328">MWFYSVCVEAKDCCLLFKEVPIKDAITMNLDELETENASRGSVRRIAVKSADEADEVPRKTAVTTVSETVTNSAVTTAFQYPTYRDRVSWLAVIYKSVPDAVGLAGLKYAFNSAEVRWRRLLWTLLVLGGMSTCCYQVVDRSIHFASHPKSLDVSINEVSTIAFPTIAICSYNRFRASAVNGTDFGAFLKDGYLNPTTLNYSQYFDTLSSSIFDDVLFNYTHLLEDSILKLYWNRLPIYPATKYFSLKMTDWGPCFIFNDADNGLDGLVLESSGRATAGLVIAVNVHQDEYFYDPWTYLAAGLHVAIYPRGTQPFIDDIGFSVAPGTSTLVGLDLEENVFLPPPYGDCENKTLNYFDYYGTLECKLECAGSFVASQCGCKVMNLPGDGPECSAWEFYTCVSPALGEFANNVTCDCTPPCATRNYVTTLSQAAYPATFYAAPLASIYNETAEYFRENICRLNFYFKEMNVVTKTQQRDYTFFSLLCDVGGSLGLWLGGSILTLFEIIDLFGHATYVYSRTSPPK</sequence>
<organism evidence="12 13">
    <name type="scientific">Strongylocentrotus purpuratus</name>
    <name type="common">Purple sea urchin</name>
    <dbReference type="NCBI Taxonomy" id="7668"/>
    <lineage>
        <taxon>Eukaryota</taxon>
        <taxon>Metazoa</taxon>
        <taxon>Echinodermata</taxon>
        <taxon>Eleutherozoa</taxon>
        <taxon>Echinozoa</taxon>
        <taxon>Echinoidea</taxon>
        <taxon>Euechinoidea</taxon>
        <taxon>Echinacea</taxon>
        <taxon>Camarodonta</taxon>
        <taxon>Echinidea</taxon>
        <taxon>Strongylocentrotidae</taxon>
        <taxon>Strongylocentrotus</taxon>
    </lineage>
</organism>